<dbReference type="AlphaFoldDB" id="A0A8J4CCS2"/>
<dbReference type="Proteomes" id="UP000747110">
    <property type="component" value="Unassembled WGS sequence"/>
</dbReference>
<dbReference type="EMBL" id="BNCP01000017">
    <property type="protein sequence ID" value="GIL80266.1"/>
    <property type="molecule type" value="Genomic_DNA"/>
</dbReference>
<protein>
    <submittedName>
        <fullName evidence="1">Uncharacterized protein</fullName>
    </submittedName>
</protein>
<organism evidence="1 2">
    <name type="scientific">Volvox reticuliferus</name>
    <dbReference type="NCBI Taxonomy" id="1737510"/>
    <lineage>
        <taxon>Eukaryota</taxon>
        <taxon>Viridiplantae</taxon>
        <taxon>Chlorophyta</taxon>
        <taxon>core chlorophytes</taxon>
        <taxon>Chlorophyceae</taxon>
        <taxon>CS clade</taxon>
        <taxon>Chlamydomonadales</taxon>
        <taxon>Volvocaceae</taxon>
        <taxon>Volvox</taxon>
    </lineage>
</organism>
<accession>A0A8J4CCS2</accession>
<keyword evidence="2" id="KW-1185">Reference proteome</keyword>
<gene>
    <name evidence="1" type="ORF">Vretifemale_9384</name>
</gene>
<evidence type="ECO:0000313" key="2">
    <source>
        <dbReference type="Proteomes" id="UP000747110"/>
    </source>
</evidence>
<proteinExistence type="predicted"/>
<evidence type="ECO:0000313" key="1">
    <source>
        <dbReference type="EMBL" id="GIL80266.1"/>
    </source>
</evidence>
<sequence length="122" mass="13501">MVPQIAQLWGCCHSYLDGSLRIVEHQLSSVEVTRGLLVLFQQHAGHTRGYVLNAPHISFRGSSNTVRHPRGRRLRVNGCTGCRMLGLPPDPHAAVEEGRAAQLAAHLQQLEPPRLPTRLFLA</sequence>
<reference evidence="1" key="1">
    <citation type="journal article" date="2021" name="Proc. Natl. Acad. Sci. U.S.A.">
        <title>Three genomes in the algal genus Volvox reveal the fate of a haploid sex-determining region after a transition to homothallism.</title>
        <authorList>
            <person name="Yamamoto K."/>
            <person name="Hamaji T."/>
            <person name="Kawai-Toyooka H."/>
            <person name="Matsuzaki R."/>
            <person name="Takahashi F."/>
            <person name="Nishimura Y."/>
            <person name="Kawachi M."/>
            <person name="Noguchi H."/>
            <person name="Minakuchi Y."/>
            <person name="Umen J.G."/>
            <person name="Toyoda A."/>
            <person name="Nozaki H."/>
        </authorList>
    </citation>
    <scope>NUCLEOTIDE SEQUENCE</scope>
    <source>
        <strain evidence="1">NIES-3786</strain>
    </source>
</reference>
<comment type="caution">
    <text evidence="1">The sequence shown here is derived from an EMBL/GenBank/DDBJ whole genome shotgun (WGS) entry which is preliminary data.</text>
</comment>
<name>A0A8J4CCS2_9CHLO</name>